<evidence type="ECO:0000313" key="3">
    <source>
        <dbReference type="Proteomes" id="UP000230069"/>
    </source>
</evidence>
<keyword evidence="3" id="KW-1185">Reference proteome</keyword>
<feature type="region of interest" description="Disordered" evidence="1">
    <location>
        <begin position="1"/>
        <end position="43"/>
    </location>
</feature>
<reference evidence="2 3" key="1">
    <citation type="submission" date="2017-09" db="EMBL/GenBank/DDBJ databases">
        <title>WGS assembly of Aquilegia coerulea Goldsmith.</title>
        <authorList>
            <person name="Hodges S."/>
            <person name="Kramer E."/>
            <person name="Nordborg M."/>
            <person name="Tomkins J."/>
            <person name="Borevitz J."/>
            <person name="Derieg N."/>
            <person name="Yan J."/>
            <person name="Mihaltcheva S."/>
            <person name="Hayes R.D."/>
            <person name="Rokhsar D."/>
        </authorList>
    </citation>
    <scope>NUCLEOTIDE SEQUENCE [LARGE SCALE GENOMIC DNA]</scope>
    <source>
        <strain evidence="3">cv. Goldsmith</strain>
    </source>
</reference>
<sequence length="71" mass="8009">MHATVPANYFPSTPSTSSTRNKNQEISASLPTRTSASTSNDNQKLKLNWDDILDLNSIDFSNVDWKYQMDV</sequence>
<dbReference type="InParanoid" id="A0A2G5E528"/>
<dbReference type="AlphaFoldDB" id="A0A2G5E528"/>
<feature type="compositionally biased region" description="Polar residues" evidence="1">
    <location>
        <begin position="10"/>
        <end position="42"/>
    </location>
</feature>
<gene>
    <name evidence="2" type="ORF">AQUCO_01200238v1</name>
</gene>
<name>A0A2G5E528_AQUCA</name>
<proteinExistence type="predicted"/>
<dbReference type="EMBL" id="KZ305029">
    <property type="protein sequence ID" value="PIA50830.1"/>
    <property type="molecule type" value="Genomic_DNA"/>
</dbReference>
<evidence type="ECO:0000256" key="1">
    <source>
        <dbReference type="SAM" id="MobiDB-lite"/>
    </source>
</evidence>
<protein>
    <submittedName>
        <fullName evidence="2">Uncharacterized protein</fullName>
    </submittedName>
</protein>
<evidence type="ECO:0000313" key="2">
    <source>
        <dbReference type="EMBL" id="PIA50830.1"/>
    </source>
</evidence>
<organism evidence="2 3">
    <name type="scientific">Aquilegia coerulea</name>
    <name type="common">Rocky mountain columbine</name>
    <dbReference type="NCBI Taxonomy" id="218851"/>
    <lineage>
        <taxon>Eukaryota</taxon>
        <taxon>Viridiplantae</taxon>
        <taxon>Streptophyta</taxon>
        <taxon>Embryophyta</taxon>
        <taxon>Tracheophyta</taxon>
        <taxon>Spermatophyta</taxon>
        <taxon>Magnoliopsida</taxon>
        <taxon>Ranunculales</taxon>
        <taxon>Ranunculaceae</taxon>
        <taxon>Thalictroideae</taxon>
        <taxon>Aquilegia</taxon>
    </lineage>
</organism>
<accession>A0A2G5E528</accession>
<dbReference type="Proteomes" id="UP000230069">
    <property type="component" value="Unassembled WGS sequence"/>
</dbReference>